<evidence type="ECO:0000256" key="1">
    <source>
        <dbReference type="SAM" id="MobiDB-lite"/>
    </source>
</evidence>
<evidence type="ECO:0000313" key="4">
    <source>
        <dbReference type="Proteomes" id="UP001250214"/>
    </source>
</evidence>
<protein>
    <recommendedName>
        <fullName evidence="5">WD40 repeat protein</fullName>
    </recommendedName>
</protein>
<keyword evidence="2" id="KW-0732">Signal</keyword>
<feature type="signal peptide" evidence="2">
    <location>
        <begin position="1"/>
        <end position="28"/>
    </location>
</feature>
<proteinExistence type="predicted"/>
<sequence length="343" mass="37184">MRTSPFVRPAVPAALLSLLAVTGCGGDAAEGGEMPDAPPLSGIVLHDGGDLVTMDPDSGAVTAEYSLPDRAANRQSFSTDWTMFTWASGGELYIADYAHEESGYVETTMVEPPDATYSEEEQRFTEARFNPEDDTIWVTAESPGFGQGGMEILEVSPDAPEEPPQLVETFDTEDAPGDDWSISEEGELLRATGTTELELGVAQRSTLQLTRAASITDMSMQLDDGEGTRRNFELAHMVDDHTALLYTRDTDTESTLAGTYGSAVRVILGEDRSSADIEMLAPATPHGIQFALLDPDQERLLLEVGGGQGWHENDPDSADLPSPVEFEPEARLAPERLLEWRED</sequence>
<feature type="compositionally biased region" description="Basic and acidic residues" evidence="1">
    <location>
        <begin position="328"/>
        <end position="343"/>
    </location>
</feature>
<evidence type="ECO:0008006" key="5">
    <source>
        <dbReference type="Google" id="ProtNLM"/>
    </source>
</evidence>
<evidence type="ECO:0000313" key="3">
    <source>
        <dbReference type="EMBL" id="MDS1272134.1"/>
    </source>
</evidence>
<organism evidence="3 4">
    <name type="scientific">Lipingzhangella rawalii</name>
    <dbReference type="NCBI Taxonomy" id="2055835"/>
    <lineage>
        <taxon>Bacteria</taxon>
        <taxon>Bacillati</taxon>
        <taxon>Actinomycetota</taxon>
        <taxon>Actinomycetes</taxon>
        <taxon>Streptosporangiales</taxon>
        <taxon>Nocardiopsidaceae</taxon>
        <taxon>Lipingzhangella</taxon>
    </lineage>
</organism>
<keyword evidence="4" id="KW-1185">Reference proteome</keyword>
<feature type="region of interest" description="Disordered" evidence="1">
    <location>
        <begin position="306"/>
        <end position="343"/>
    </location>
</feature>
<accession>A0ABU2HC06</accession>
<comment type="caution">
    <text evidence="3">The sequence shown here is derived from an EMBL/GenBank/DDBJ whole genome shotgun (WGS) entry which is preliminary data.</text>
</comment>
<dbReference type="PROSITE" id="PS51257">
    <property type="entry name" value="PROKAR_LIPOPROTEIN"/>
    <property type="match status" value="1"/>
</dbReference>
<dbReference type="Proteomes" id="UP001250214">
    <property type="component" value="Unassembled WGS sequence"/>
</dbReference>
<dbReference type="EMBL" id="JAVLVT010000010">
    <property type="protein sequence ID" value="MDS1272134.1"/>
    <property type="molecule type" value="Genomic_DNA"/>
</dbReference>
<name>A0ABU2HC06_9ACTN</name>
<dbReference type="RefSeq" id="WP_310913705.1">
    <property type="nucleotide sequence ID" value="NZ_JAVLVT010000010.1"/>
</dbReference>
<feature type="chain" id="PRO_5046510750" description="WD40 repeat protein" evidence="2">
    <location>
        <begin position="29"/>
        <end position="343"/>
    </location>
</feature>
<gene>
    <name evidence="3" type="ORF">RIF23_17735</name>
</gene>
<evidence type="ECO:0000256" key="2">
    <source>
        <dbReference type="SAM" id="SignalP"/>
    </source>
</evidence>
<reference evidence="4" key="1">
    <citation type="submission" date="2023-07" db="EMBL/GenBank/DDBJ databases">
        <title>Novel species in the genus Lipingzhangella isolated from Sambhar Salt Lake.</title>
        <authorList>
            <person name="Jiya N."/>
            <person name="Kajale S."/>
            <person name="Sharma A."/>
        </authorList>
    </citation>
    <scope>NUCLEOTIDE SEQUENCE [LARGE SCALE GENOMIC DNA]</scope>
    <source>
        <strain evidence="4">LS1_29</strain>
    </source>
</reference>